<evidence type="ECO:0000313" key="2">
    <source>
        <dbReference type="EMBL" id="XBP91015.1"/>
    </source>
</evidence>
<organism evidence="2">
    <name type="scientific">Micromonospora sp. CCTCC AA 2012012</name>
    <dbReference type="NCBI Taxonomy" id="3111921"/>
    <lineage>
        <taxon>Bacteria</taxon>
        <taxon>Bacillati</taxon>
        <taxon>Actinomycetota</taxon>
        <taxon>Actinomycetes</taxon>
        <taxon>Micromonosporales</taxon>
        <taxon>Micromonosporaceae</taxon>
        <taxon>Micromonospora</taxon>
    </lineage>
</organism>
<dbReference type="AlphaFoldDB" id="A0AAU7M0Q5"/>
<evidence type="ECO:0000256" key="1">
    <source>
        <dbReference type="SAM" id="MobiDB-lite"/>
    </source>
</evidence>
<feature type="region of interest" description="Disordered" evidence="1">
    <location>
        <begin position="266"/>
        <end position="295"/>
    </location>
</feature>
<evidence type="ECO:0000313" key="3">
    <source>
        <dbReference type="EMBL" id="XCH71713.1"/>
    </source>
</evidence>
<feature type="compositionally biased region" description="Polar residues" evidence="1">
    <location>
        <begin position="175"/>
        <end position="191"/>
    </location>
</feature>
<protein>
    <submittedName>
        <fullName evidence="2">Uncharacterized protein</fullName>
    </submittedName>
</protein>
<name>A0AAU7M0Q5_9ACTN</name>
<sequence length="343" mass="36483">MGVDGDNPYSSQTTANTHAPWIEGGTPLEVDLSGLRDYAKHMADQQRDLMSRTVHLSHLFKMPNEAYNGEVLGEAAFLRSQLQSNASELSAYLSNLGQTLFNIGSAAQTIADIYGSGDATGAAELSDVLFAFGDKSVPRPDGLPPYVGQTYQEALAANAAKAAPPPETSAEWKTPEQTSTSPYQTTLTAQGPNGMVRETVTTNVPGSGVTLVTTTIYDSKGKVVSTTSSRTTTTYDYATNSQVQTVESGDTATTTTTRYGSDGAVVNEESRSSTATNGHETPTGRREVTVDPSTGERVETTYVVRDGREVVSDRVVIGRATEGETGYQEPIANQYDPIMKGHG</sequence>
<proteinExistence type="predicted"/>
<feature type="region of interest" description="Disordered" evidence="1">
    <location>
        <begin position="157"/>
        <end position="193"/>
    </location>
</feature>
<dbReference type="RefSeq" id="WP_350930564.1">
    <property type="nucleotide sequence ID" value="NZ_CP157762.1"/>
</dbReference>
<dbReference type="EMBL" id="CP157762">
    <property type="protein sequence ID" value="XBP91015.1"/>
    <property type="molecule type" value="Genomic_DNA"/>
</dbReference>
<gene>
    <name evidence="3" type="ORF">ABUL08_15170</name>
    <name evidence="2" type="ORF">VK199_15105</name>
</gene>
<feature type="compositionally biased region" description="Polar residues" evidence="1">
    <location>
        <begin position="8"/>
        <end position="17"/>
    </location>
</feature>
<feature type="compositionally biased region" description="Basic and acidic residues" evidence="1">
    <location>
        <begin position="282"/>
        <end position="295"/>
    </location>
</feature>
<dbReference type="EMBL" id="CP159342">
    <property type="protein sequence ID" value="XCH71713.1"/>
    <property type="molecule type" value="Genomic_DNA"/>
</dbReference>
<accession>A0AAU7M0Q5</accession>
<reference evidence="2" key="1">
    <citation type="submission" date="2024-01" db="EMBL/GenBank/DDBJ databases">
        <title>The genome sequence of Micromonospora mangrovi CCTCC AA 2012012.</title>
        <authorList>
            <person name="Gao J."/>
        </authorList>
    </citation>
    <scope>NUCLEOTIDE SEQUENCE</scope>
    <source>
        <strain evidence="2">CCTCC AA 2012012</strain>
    </source>
</reference>
<feature type="region of interest" description="Disordered" evidence="1">
    <location>
        <begin position="1"/>
        <end position="22"/>
    </location>
</feature>
<reference evidence="3" key="2">
    <citation type="submission" date="2024-06" db="EMBL/GenBank/DDBJ databases">
        <title>Micromonospora mangrovi CCTCC AA 2012012 genome sequences.</title>
        <authorList>
            <person name="Gao J."/>
        </authorList>
    </citation>
    <scope>NUCLEOTIDE SEQUENCE</scope>
    <source>
        <strain evidence="3">CCTCC AA 2012012</strain>
    </source>
</reference>